<dbReference type="InterPro" id="IPR036915">
    <property type="entry name" value="Cyclin-like_sf"/>
</dbReference>
<dbReference type="FunFam" id="1.10.472.10:FF:000001">
    <property type="entry name" value="G2/mitotic-specific cyclin"/>
    <property type="match status" value="1"/>
</dbReference>
<dbReference type="InterPro" id="IPR006671">
    <property type="entry name" value="Cyclin_N"/>
</dbReference>
<dbReference type="InterPro" id="IPR048258">
    <property type="entry name" value="Cyclins_cyclin-box"/>
</dbReference>
<evidence type="ECO:0000256" key="1">
    <source>
        <dbReference type="ARBA" id="ARBA00022618"/>
    </source>
</evidence>
<dbReference type="GO" id="GO:0000278">
    <property type="term" value="P:mitotic cell cycle"/>
    <property type="evidence" value="ECO:0007669"/>
    <property type="project" value="UniProtKB-ARBA"/>
</dbReference>
<feature type="region of interest" description="Disordered" evidence="5">
    <location>
        <begin position="1"/>
        <end position="28"/>
    </location>
</feature>
<dbReference type="InterPro" id="IPR039361">
    <property type="entry name" value="Cyclin"/>
</dbReference>
<dbReference type="Pfam" id="PF02984">
    <property type="entry name" value="Cyclin_C"/>
    <property type="match status" value="1"/>
</dbReference>
<dbReference type="GO" id="GO:0051301">
    <property type="term" value="P:cell division"/>
    <property type="evidence" value="ECO:0007669"/>
    <property type="project" value="UniProtKB-KW"/>
</dbReference>
<keyword evidence="3" id="KW-0131">Cell cycle</keyword>
<evidence type="ECO:0000256" key="4">
    <source>
        <dbReference type="RuleBase" id="RU000383"/>
    </source>
</evidence>
<evidence type="ECO:0000256" key="3">
    <source>
        <dbReference type="ARBA" id="ARBA00023306"/>
    </source>
</evidence>
<name>A0A1B6DWX0_9HEMI</name>
<reference evidence="8" key="1">
    <citation type="submission" date="2015-12" db="EMBL/GenBank/DDBJ databases">
        <title>De novo transcriptome assembly of four potential Pierce s Disease insect vectors from Arizona vineyards.</title>
        <authorList>
            <person name="Tassone E.E."/>
        </authorList>
    </citation>
    <scope>NUCLEOTIDE SEQUENCE</scope>
</reference>
<comment type="similarity">
    <text evidence="4">Belongs to the cyclin family.</text>
</comment>
<dbReference type="Pfam" id="PF00134">
    <property type="entry name" value="Cyclin_N"/>
    <property type="match status" value="1"/>
</dbReference>
<dbReference type="GO" id="GO:0005634">
    <property type="term" value="C:nucleus"/>
    <property type="evidence" value="ECO:0007669"/>
    <property type="project" value="UniProtKB-ARBA"/>
</dbReference>
<dbReference type="InterPro" id="IPR013763">
    <property type="entry name" value="Cyclin-like_dom"/>
</dbReference>
<dbReference type="Gene3D" id="1.10.472.10">
    <property type="entry name" value="Cyclin-like"/>
    <property type="match status" value="2"/>
</dbReference>
<keyword evidence="2 4" id="KW-0195">Cyclin</keyword>
<protein>
    <submittedName>
        <fullName evidence="8">Uncharacterized protein</fullName>
    </submittedName>
</protein>
<feature type="domain" description="Cyclin-like" evidence="6">
    <location>
        <begin position="222"/>
        <end position="307"/>
    </location>
</feature>
<feature type="compositionally biased region" description="Polar residues" evidence="5">
    <location>
        <begin position="1"/>
        <end position="10"/>
    </location>
</feature>
<sequence>MHKQTCQSRPQLKRKRRSSDDCSDEDIENLPVHDEKRHKDETHCFAEDEPCCSYENDGERQPLSELNIACCVTVDNSLNDFLASENEIYSVSDGEDLQSQDCDVAELSDAEYDNLSPGYSGSRRKRTKHVSVSSGFDRSEDDIDDTLGQITPLPDRVLTKEEIQILLPLNRNNPLPPLEWADLPELWGMLCQKDATSMKLRDPNLFMQHPCIESRMRAILLDWISEVCDVYRLHRETYYLTMDFIDRYLSRESNIPKQRLQLIGITCLAIAAKSEEIYPPKMREYAYVTDGACEEEEILKMEITIIQVLDWHLVPVTPLYWLKIFMQLCYQGKAKHDLGFLYPQFSPALYDRVTRLLNLATLDAESLNYAYSILATSCVYLVVSPNLALAVSGLSANDIMRCVKWMSCYWEVLQDEFPEYRKPLGTNLPPGVNKKMMFDESINLQTHNINLSTLETGRAKYLDTMKDNLCLLTPPPSSKKTTKKMSTYT</sequence>
<accession>A0A1B6DWX0</accession>
<dbReference type="CDD" id="cd20520">
    <property type="entry name" value="CYCLIN_CCNE_rpt2"/>
    <property type="match status" value="1"/>
</dbReference>
<evidence type="ECO:0000313" key="8">
    <source>
        <dbReference type="EMBL" id="JAS30166.1"/>
    </source>
</evidence>
<evidence type="ECO:0000259" key="7">
    <source>
        <dbReference type="SMART" id="SM01332"/>
    </source>
</evidence>
<feature type="domain" description="Cyclin C-terminal" evidence="7">
    <location>
        <begin position="316"/>
        <end position="431"/>
    </location>
</feature>
<evidence type="ECO:0000256" key="2">
    <source>
        <dbReference type="ARBA" id="ARBA00023127"/>
    </source>
</evidence>
<dbReference type="SUPFAM" id="SSF47954">
    <property type="entry name" value="Cyclin-like"/>
    <property type="match status" value="2"/>
</dbReference>
<keyword evidence="1" id="KW-0132">Cell division</keyword>
<dbReference type="EMBL" id="GEDC01007132">
    <property type="protein sequence ID" value="JAS30166.1"/>
    <property type="molecule type" value="Transcribed_RNA"/>
</dbReference>
<dbReference type="SMART" id="SM00385">
    <property type="entry name" value="CYCLIN"/>
    <property type="match status" value="1"/>
</dbReference>
<dbReference type="InterPro" id="IPR004367">
    <property type="entry name" value="Cyclin_C-dom"/>
</dbReference>
<dbReference type="PANTHER" id="PTHR10177">
    <property type="entry name" value="CYCLINS"/>
    <property type="match status" value="1"/>
</dbReference>
<organism evidence="8">
    <name type="scientific">Clastoptera arizonana</name>
    <name type="common">Arizona spittle bug</name>
    <dbReference type="NCBI Taxonomy" id="38151"/>
    <lineage>
        <taxon>Eukaryota</taxon>
        <taxon>Metazoa</taxon>
        <taxon>Ecdysozoa</taxon>
        <taxon>Arthropoda</taxon>
        <taxon>Hexapoda</taxon>
        <taxon>Insecta</taxon>
        <taxon>Pterygota</taxon>
        <taxon>Neoptera</taxon>
        <taxon>Paraneoptera</taxon>
        <taxon>Hemiptera</taxon>
        <taxon>Auchenorrhyncha</taxon>
        <taxon>Cercopoidea</taxon>
        <taxon>Clastopteridae</taxon>
        <taxon>Clastoptera</taxon>
    </lineage>
</organism>
<dbReference type="AlphaFoldDB" id="A0A1B6DWX0"/>
<dbReference type="SMART" id="SM01332">
    <property type="entry name" value="Cyclin_C"/>
    <property type="match status" value="1"/>
</dbReference>
<proteinExistence type="inferred from homology"/>
<evidence type="ECO:0000256" key="5">
    <source>
        <dbReference type="SAM" id="MobiDB-lite"/>
    </source>
</evidence>
<dbReference type="PROSITE" id="PS00292">
    <property type="entry name" value="CYCLINS"/>
    <property type="match status" value="1"/>
</dbReference>
<gene>
    <name evidence="8" type="ORF">g.15634</name>
</gene>
<evidence type="ECO:0000259" key="6">
    <source>
        <dbReference type="SMART" id="SM00385"/>
    </source>
</evidence>